<keyword evidence="3" id="KW-1185">Reference proteome</keyword>
<reference evidence="2" key="1">
    <citation type="submission" date="2018-01" db="EMBL/GenBank/DDBJ databases">
        <title>Genomic characterization of Leptospira inadai serogroup Lyme isolated from captured rat in Brazil and comparative analysis with human reference strain.</title>
        <authorList>
            <person name="Moreno L.Z."/>
            <person name="Loureiro A.P."/>
            <person name="Miraglia F."/>
            <person name="Kremer F.S."/>
            <person name="Eslabao M.R."/>
            <person name="Dellagostin O.A."/>
            <person name="Lilenbaum W."/>
            <person name="Moreno A.M."/>
        </authorList>
    </citation>
    <scope>NUCLEOTIDE SEQUENCE [LARGE SCALE GENOMIC DNA]</scope>
    <source>
        <strain evidence="2">M34/99</strain>
    </source>
</reference>
<name>A0ABX4YGA6_9LEPT</name>
<gene>
    <name evidence="2" type="ORF">BES34_013985</name>
</gene>
<evidence type="ECO:0000313" key="3">
    <source>
        <dbReference type="Proteomes" id="UP000094669"/>
    </source>
</evidence>
<dbReference type="EMBL" id="MCRM02000015">
    <property type="protein sequence ID" value="PNV74292.1"/>
    <property type="molecule type" value="Genomic_DNA"/>
</dbReference>
<comment type="caution">
    <text evidence="2">The sequence shown here is derived from an EMBL/GenBank/DDBJ whole genome shotgun (WGS) entry which is preliminary data.</text>
</comment>
<dbReference type="RefSeq" id="WP_010420273.1">
    <property type="nucleotide sequence ID" value="NZ_MCRM02000015.1"/>
</dbReference>
<feature type="compositionally biased region" description="Pro residues" evidence="1">
    <location>
        <begin position="20"/>
        <end position="35"/>
    </location>
</feature>
<feature type="compositionally biased region" description="Polar residues" evidence="1">
    <location>
        <begin position="1"/>
        <end position="17"/>
    </location>
</feature>
<evidence type="ECO:0000256" key="1">
    <source>
        <dbReference type="SAM" id="MobiDB-lite"/>
    </source>
</evidence>
<protein>
    <submittedName>
        <fullName evidence="2">Uncharacterized protein</fullName>
    </submittedName>
</protein>
<sequence>MTENSNPQSEPNPISNIPVNPQPTPLPAPLMPGIPPLDAIKEEEINFDKGLNEAVPEKKDKAAYIAYLITTKLSPEDQAALHDSVSSAIQNNKPLQTTLHIVFWKGIKLLEQKGLLEGVI</sequence>
<feature type="region of interest" description="Disordered" evidence="1">
    <location>
        <begin position="1"/>
        <end position="35"/>
    </location>
</feature>
<proteinExistence type="predicted"/>
<evidence type="ECO:0000313" key="2">
    <source>
        <dbReference type="EMBL" id="PNV74292.1"/>
    </source>
</evidence>
<dbReference type="Proteomes" id="UP000094669">
    <property type="component" value="Unassembled WGS sequence"/>
</dbReference>
<organism evidence="2 3">
    <name type="scientific">Leptospira inadai serovar Lyme</name>
    <dbReference type="NCBI Taxonomy" id="293084"/>
    <lineage>
        <taxon>Bacteria</taxon>
        <taxon>Pseudomonadati</taxon>
        <taxon>Spirochaetota</taxon>
        <taxon>Spirochaetia</taxon>
        <taxon>Leptospirales</taxon>
        <taxon>Leptospiraceae</taxon>
        <taxon>Leptospira</taxon>
    </lineage>
</organism>
<accession>A0ABX4YGA6</accession>